<dbReference type="EMBL" id="GGEC01081033">
    <property type="protein sequence ID" value="MBX61517.1"/>
    <property type="molecule type" value="Transcribed_RNA"/>
</dbReference>
<proteinExistence type="predicted"/>
<reference evidence="1" key="1">
    <citation type="submission" date="2018-02" db="EMBL/GenBank/DDBJ databases">
        <title>Rhizophora mucronata_Transcriptome.</title>
        <authorList>
            <person name="Meera S.P."/>
            <person name="Sreeshan A."/>
            <person name="Augustine A."/>
        </authorList>
    </citation>
    <scope>NUCLEOTIDE SEQUENCE</scope>
    <source>
        <tissue evidence="1">Leaf</tissue>
    </source>
</reference>
<sequence length="19" mass="2057">MPPPASTIVEQITSQDQKS</sequence>
<evidence type="ECO:0000313" key="1">
    <source>
        <dbReference type="EMBL" id="MBX61517.1"/>
    </source>
</evidence>
<accession>A0A2P2Q3E4</accession>
<organism evidence="1">
    <name type="scientific">Rhizophora mucronata</name>
    <name type="common">Asiatic mangrove</name>
    <dbReference type="NCBI Taxonomy" id="61149"/>
    <lineage>
        <taxon>Eukaryota</taxon>
        <taxon>Viridiplantae</taxon>
        <taxon>Streptophyta</taxon>
        <taxon>Embryophyta</taxon>
        <taxon>Tracheophyta</taxon>
        <taxon>Spermatophyta</taxon>
        <taxon>Magnoliopsida</taxon>
        <taxon>eudicotyledons</taxon>
        <taxon>Gunneridae</taxon>
        <taxon>Pentapetalae</taxon>
        <taxon>rosids</taxon>
        <taxon>fabids</taxon>
        <taxon>Malpighiales</taxon>
        <taxon>Rhizophoraceae</taxon>
        <taxon>Rhizophora</taxon>
    </lineage>
</organism>
<protein>
    <submittedName>
        <fullName evidence="1">Uncharacterized protein</fullName>
    </submittedName>
</protein>
<name>A0A2P2Q3E4_RHIMU</name>
<dbReference type="AlphaFoldDB" id="A0A2P2Q3E4"/>